<keyword evidence="3" id="KW-1185">Reference proteome</keyword>
<sequence>MADGLNQARSMRVAEIINDYRNIQNYIASIRANPSAEEYDEEGYVLLRRSVAQAQTLLAQPFNAQHATKGDDEQIKSQLRR</sequence>
<reference evidence="2" key="1">
    <citation type="submission" date="2023-04" db="EMBL/GenBank/DDBJ databases">
        <title>Black Yeasts Isolated from many extreme environments.</title>
        <authorList>
            <person name="Coleine C."/>
            <person name="Stajich J.E."/>
            <person name="Selbmann L."/>
        </authorList>
    </citation>
    <scope>NUCLEOTIDE SEQUENCE</scope>
    <source>
        <strain evidence="2">CCFEE 5312</strain>
    </source>
</reference>
<organism evidence="2 3">
    <name type="scientific">Extremus antarcticus</name>
    <dbReference type="NCBI Taxonomy" id="702011"/>
    <lineage>
        <taxon>Eukaryota</taxon>
        <taxon>Fungi</taxon>
        <taxon>Dikarya</taxon>
        <taxon>Ascomycota</taxon>
        <taxon>Pezizomycotina</taxon>
        <taxon>Dothideomycetes</taxon>
        <taxon>Dothideomycetidae</taxon>
        <taxon>Mycosphaerellales</taxon>
        <taxon>Extremaceae</taxon>
        <taxon>Extremus</taxon>
    </lineage>
</organism>
<evidence type="ECO:0000256" key="1">
    <source>
        <dbReference type="SAM" id="MobiDB-lite"/>
    </source>
</evidence>
<protein>
    <submittedName>
        <fullName evidence="2">Uncharacterized protein</fullName>
    </submittedName>
</protein>
<dbReference type="EMBL" id="JAWDJX010000011">
    <property type="protein sequence ID" value="KAK3054701.1"/>
    <property type="molecule type" value="Genomic_DNA"/>
</dbReference>
<dbReference type="Proteomes" id="UP001271007">
    <property type="component" value="Unassembled WGS sequence"/>
</dbReference>
<feature type="region of interest" description="Disordered" evidence="1">
    <location>
        <begin position="62"/>
        <end position="81"/>
    </location>
</feature>
<comment type="caution">
    <text evidence="2">The sequence shown here is derived from an EMBL/GenBank/DDBJ whole genome shotgun (WGS) entry which is preliminary data.</text>
</comment>
<gene>
    <name evidence="2" type="ORF">LTR09_004430</name>
</gene>
<name>A0AAJ0DIH0_9PEZI</name>
<evidence type="ECO:0000313" key="2">
    <source>
        <dbReference type="EMBL" id="KAK3054701.1"/>
    </source>
</evidence>
<proteinExistence type="predicted"/>
<evidence type="ECO:0000313" key="3">
    <source>
        <dbReference type="Proteomes" id="UP001271007"/>
    </source>
</evidence>
<dbReference type="AlphaFoldDB" id="A0AAJ0DIH0"/>
<accession>A0AAJ0DIH0</accession>